<accession>A0A5B9DXD4</accession>
<feature type="domain" description="CsbD-like" evidence="3">
    <location>
        <begin position="4"/>
        <end position="53"/>
    </location>
</feature>
<evidence type="ECO:0000313" key="4">
    <source>
        <dbReference type="EMBL" id="QEE23764.1"/>
    </source>
</evidence>
<dbReference type="Pfam" id="PF05532">
    <property type="entry name" value="CsbD"/>
    <property type="match status" value="1"/>
</dbReference>
<dbReference type="EMBL" id="CP042807">
    <property type="protein sequence ID" value="QEE23764.1"/>
    <property type="molecule type" value="Genomic_DNA"/>
</dbReference>
<evidence type="ECO:0000256" key="1">
    <source>
        <dbReference type="ARBA" id="ARBA00009129"/>
    </source>
</evidence>
<evidence type="ECO:0000259" key="3">
    <source>
        <dbReference type="Pfam" id="PF05532"/>
    </source>
</evidence>
<dbReference type="InterPro" id="IPR008462">
    <property type="entry name" value="CsbD"/>
</dbReference>
<evidence type="ECO:0000313" key="5">
    <source>
        <dbReference type="Proteomes" id="UP000321807"/>
    </source>
</evidence>
<dbReference type="KEGG" id="rgl:CS053_03980"/>
<comment type="similarity">
    <text evidence="1">Belongs to the UPF0337 (CsbD) family.</text>
</comment>
<dbReference type="RefSeq" id="WP_008207441.1">
    <property type="nucleotide sequence ID" value="NZ_CP042807.1"/>
</dbReference>
<reference evidence="4 5" key="1">
    <citation type="submission" date="2019-08" db="EMBL/GenBank/DDBJ databases">
        <title>Complete genome sequence of Rhodanobacter glycinis strain T01E-68 isolated from tomato root.</title>
        <authorList>
            <person name="Weon H.-Y."/>
            <person name="Lee S.A."/>
        </authorList>
    </citation>
    <scope>NUCLEOTIDE SEQUENCE [LARGE SCALE GENOMIC DNA]</scope>
    <source>
        <strain evidence="4 5">T01E-68</strain>
    </source>
</reference>
<dbReference type="InterPro" id="IPR036629">
    <property type="entry name" value="YjbJ_sf"/>
</dbReference>
<dbReference type="SUPFAM" id="SSF69047">
    <property type="entry name" value="Hypothetical protein YjbJ"/>
    <property type="match status" value="1"/>
</dbReference>
<proteinExistence type="inferred from homology"/>
<gene>
    <name evidence="4" type="ORF">CS053_03980</name>
</gene>
<dbReference type="AlphaFoldDB" id="A0A5B9DXD4"/>
<feature type="compositionally biased region" description="Basic and acidic residues" evidence="2">
    <location>
        <begin position="50"/>
        <end position="63"/>
    </location>
</feature>
<dbReference type="Proteomes" id="UP000321807">
    <property type="component" value="Chromosome"/>
</dbReference>
<protein>
    <submittedName>
        <fullName evidence="4">CsbD family protein</fullName>
    </submittedName>
</protein>
<dbReference type="Gene3D" id="1.10.1470.10">
    <property type="entry name" value="YjbJ"/>
    <property type="match status" value="1"/>
</dbReference>
<organism evidence="4 5">
    <name type="scientific">Rhodanobacter glycinis</name>
    <dbReference type="NCBI Taxonomy" id="582702"/>
    <lineage>
        <taxon>Bacteria</taxon>
        <taxon>Pseudomonadati</taxon>
        <taxon>Pseudomonadota</taxon>
        <taxon>Gammaproteobacteria</taxon>
        <taxon>Lysobacterales</taxon>
        <taxon>Rhodanobacteraceae</taxon>
        <taxon>Rhodanobacter</taxon>
    </lineage>
</organism>
<name>A0A5B9DXD4_9GAMM</name>
<evidence type="ECO:0000256" key="2">
    <source>
        <dbReference type="SAM" id="MobiDB-lite"/>
    </source>
</evidence>
<sequence>MDKNRTEGTKHEVKGAIKETVGKVTGNIGKQVEGNIEKNAGKLQHAVGKAADKQREAEKKHKH</sequence>
<feature type="region of interest" description="Disordered" evidence="2">
    <location>
        <begin position="35"/>
        <end position="63"/>
    </location>
</feature>